<feature type="compositionally biased region" description="Basic and acidic residues" evidence="1">
    <location>
        <begin position="69"/>
        <end position="78"/>
    </location>
</feature>
<evidence type="ECO:0000313" key="2">
    <source>
        <dbReference type="EMBL" id="GLI71571.1"/>
    </source>
</evidence>
<sequence length="200" mass="21471">GEHVAAVRLVQLLLQGAERLGDANSVSVAQHAVRSAVHFRQRHSRTDPQTRAWVLARAHALLLQDSDQDPGRQEGRQEQEEEQDQQVPVSEHSKNKNNSIGADADASVKARENPWSIVAESTRELVGDMSAKSPATCESDNMMAIGGADGGCSSNSGCFHGYSGRLPKRGSITLGWRGIPEAQRQASVLPLSGLSVTDRG</sequence>
<feature type="region of interest" description="Disordered" evidence="1">
    <location>
        <begin position="64"/>
        <end position="109"/>
    </location>
</feature>
<name>A0ABQ5SR50_9CHLO</name>
<dbReference type="Proteomes" id="UP001165090">
    <property type="component" value="Unassembled WGS sequence"/>
</dbReference>
<protein>
    <submittedName>
        <fullName evidence="2">Uncharacterized protein</fullName>
    </submittedName>
</protein>
<feature type="non-terminal residue" evidence="2">
    <location>
        <position position="200"/>
    </location>
</feature>
<gene>
    <name evidence="2" type="ORF">VaNZ11_016835</name>
</gene>
<accession>A0ABQ5SR50</accession>
<proteinExistence type="predicted"/>
<evidence type="ECO:0000313" key="3">
    <source>
        <dbReference type="Proteomes" id="UP001165090"/>
    </source>
</evidence>
<evidence type="ECO:0000256" key="1">
    <source>
        <dbReference type="SAM" id="MobiDB-lite"/>
    </source>
</evidence>
<feature type="non-terminal residue" evidence="2">
    <location>
        <position position="1"/>
    </location>
</feature>
<dbReference type="EMBL" id="BSDZ01000116">
    <property type="protein sequence ID" value="GLI71571.1"/>
    <property type="molecule type" value="Genomic_DNA"/>
</dbReference>
<keyword evidence="3" id="KW-1185">Reference proteome</keyword>
<comment type="caution">
    <text evidence="2">The sequence shown here is derived from an EMBL/GenBank/DDBJ whole genome shotgun (WGS) entry which is preliminary data.</text>
</comment>
<organism evidence="2 3">
    <name type="scientific">Volvox africanus</name>
    <dbReference type="NCBI Taxonomy" id="51714"/>
    <lineage>
        <taxon>Eukaryota</taxon>
        <taxon>Viridiplantae</taxon>
        <taxon>Chlorophyta</taxon>
        <taxon>core chlorophytes</taxon>
        <taxon>Chlorophyceae</taxon>
        <taxon>CS clade</taxon>
        <taxon>Chlamydomonadales</taxon>
        <taxon>Volvocaceae</taxon>
        <taxon>Volvox</taxon>
    </lineage>
</organism>
<reference evidence="2 3" key="1">
    <citation type="journal article" date="2023" name="IScience">
        <title>Expanded male sex-determining region conserved during the evolution of homothallism in the green alga Volvox.</title>
        <authorList>
            <person name="Yamamoto K."/>
            <person name="Matsuzaki R."/>
            <person name="Mahakham W."/>
            <person name="Heman W."/>
            <person name="Sekimoto H."/>
            <person name="Kawachi M."/>
            <person name="Minakuchi Y."/>
            <person name="Toyoda A."/>
            <person name="Nozaki H."/>
        </authorList>
    </citation>
    <scope>NUCLEOTIDE SEQUENCE [LARGE SCALE GENOMIC DNA]</scope>
    <source>
        <strain evidence="2 3">NIES-4468</strain>
    </source>
</reference>